<organism evidence="2 3">
    <name type="scientific">Caenorhabditis remanei</name>
    <name type="common">Caenorhabditis vulgaris</name>
    <dbReference type="NCBI Taxonomy" id="31234"/>
    <lineage>
        <taxon>Eukaryota</taxon>
        <taxon>Metazoa</taxon>
        <taxon>Ecdysozoa</taxon>
        <taxon>Nematoda</taxon>
        <taxon>Chromadorea</taxon>
        <taxon>Rhabditida</taxon>
        <taxon>Rhabditina</taxon>
        <taxon>Rhabditomorpha</taxon>
        <taxon>Rhabditoidea</taxon>
        <taxon>Rhabditidae</taxon>
        <taxon>Peloderinae</taxon>
        <taxon>Caenorhabditis</taxon>
    </lineage>
</organism>
<proteinExistence type="predicted"/>
<feature type="region of interest" description="Disordered" evidence="1">
    <location>
        <begin position="253"/>
        <end position="309"/>
    </location>
</feature>
<evidence type="ECO:0000313" key="2">
    <source>
        <dbReference type="EMBL" id="KAF1771234.1"/>
    </source>
</evidence>
<dbReference type="EMBL" id="WUAV01000001">
    <property type="protein sequence ID" value="KAF1771234.1"/>
    <property type="molecule type" value="Genomic_DNA"/>
</dbReference>
<dbReference type="KEGG" id="crq:GCK72_003060"/>
<evidence type="ECO:0000256" key="1">
    <source>
        <dbReference type="SAM" id="MobiDB-lite"/>
    </source>
</evidence>
<evidence type="ECO:0000313" key="3">
    <source>
        <dbReference type="Proteomes" id="UP000483820"/>
    </source>
</evidence>
<protein>
    <submittedName>
        <fullName evidence="2">Uncharacterized protein</fullName>
    </submittedName>
</protein>
<feature type="compositionally biased region" description="Low complexity" evidence="1">
    <location>
        <begin position="29"/>
        <end position="44"/>
    </location>
</feature>
<dbReference type="CTD" id="9800617"/>
<feature type="compositionally biased region" description="Polar residues" evidence="1">
    <location>
        <begin position="498"/>
        <end position="511"/>
    </location>
</feature>
<comment type="caution">
    <text evidence="2">The sequence shown here is derived from an EMBL/GenBank/DDBJ whole genome shotgun (WGS) entry which is preliminary data.</text>
</comment>
<dbReference type="PANTHER" id="PTHR48125">
    <property type="entry name" value="LP07818P1"/>
    <property type="match status" value="1"/>
</dbReference>
<feature type="compositionally biased region" description="Gly residues" evidence="1">
    <location>
        <begin position="529"/>
        <end position="542"/>
    </location>
</feature>
<feature type="compositionally biased region" description="Polar residues" evidence="1">
    <location>
        <begin position="159"/>
        <end position="168"/>
    </location>
</feature>
<feature type="compositionally biased region" description="Low complexity" evidence="1">
    <location>
        <begin position="291"/>
        <end position="301"/>
    </location>
</feature>
<feature type="region of interest" description="Disordered" evidence="1">
    <location>
        <begin position="1"/>
        <end position="51"/>
    </location>
</feature>
<dbReference type="GeneID" id="9800617"/>
<feature type="compositionally biased region" description="Low complexity" evidence="1">
    <location>
        <begin position="1"/>
        <end position="11"/>
    </location>
</feature>
<gene>
    <name evidence="2" type="ORF">GCK72_003060</name>
</gene>
<dbReference type="RefSeq" id="XP_053592429.1">
    <property type="nucleotide sequence ID" value="XM_053723784.1"/>
</dbReference>
<feature type="region of interest" description="Disordered" evidence="1">
    <location>
        <begin position="64"/>
        <end position="212"/>
    </location>
</feature>
<feature type="compositionally biased region" description="Pro residues" evidence="1">
    <location>
        <begin position="182"/>
        <end position="192"/>
    </location>
</feature>
<dbReference type="AlphaFoldDB" id="A0A6A5HWN2"/>
<accession>A0A6A5HWN2</accession>
<name>A0A6A5HWN2_CAERE</name>
<feature type="region of interest" description="Disordered" evidence="1">
    <location>
        <begin position="488"/>
        <end position="555"/>
    </location>
</feature>
<sequence>MESAATSSSSSKKTRESSVAAPPNSINMASTSASATTPTSQEASFATSSDDVFFGRTTRLMWKAQTEQAAASSHQQSPKWNEPDTDYAPPVKKSKKERSHHHHHRDRGDSGETSFSTSSEKHHVKEEKSAKKHKKSSLPPKEKPPKTPKAHGSSRHSETPTTHRGASTSSSSSHHHHHIPSQPKPTAPPPVHQPKQVQKDVKLEEPMSPDMNHAAATQQLDAKTMDAIRTIREAAKSSARATLIQNAIDSVLSKGTTSPTPPSHNGIVAPPSSQNPQAAIPAAYPPPAASAPPGATGAPTAPAAPPPPAAVVPASVDIVAEQRHTFMIPPTDPLYHIIVSYYFDLKKYFNAAKGAEPELIGQIRQDIEAEKVKKNELMEATSNTNSQINELLSSGVHVLKGHLDELGMHKVSDVTELLAGSKHIVTQHKGLTTNVAQMETSVAVEEHKLKIIGGPDALKYFEEALHSQSMDIMKLSDLVISTRPPNFVAQILPDEPTPTVTTTNASSDSKVSPSGGRRPRQPRPKANGTAGGKRGPSAGGGGRKSDGPTEDVEMEIRQFVQHALKVDNAVKEKERKARGNLISAVAQVEAIHPK</sequence>
<feature type="compositionally biased region" description="Polar residues" evidence="1">
    <location>
        <begin position="65"/>
        <end position="79"/>
    </location>
</feature>
<feature type="compositionally biased region" description="Basic and acidic residues" evidence="1">
    <location>
        <begin position="119"/>
        <end position="129"/>
    </location>
</feature>
<feature type="compositionally biased region" description="Basic residues" evidence="1">
    <location>
        <begin position="92"/>
        <end position="105"/>
    </location>
</feature>
<dbReference type="PANTHER" id="PTHR48125:SF10">
    <property type="entry name" value="OS12G0136300 PROTEIN"/>
    <property type="match status" value="1"/>
</dbReference>
<reference evidence="2 3" key="1">
    <citation type="submission" date="2019-12" db="EMBL/GenBank/DDBJ databases">
        <title>Chromosome-level assembly of the Caenorhabditis remanei genome.</title>
        <authorList>
            <person name="Teterina A.A."/>
            <person name="Willis J.H."/>
            <person name="Phillips P.C."/>
        </authorList>
    </citation>
    <scope>NUCLEOTIDE SEQUENCE [LARGE SCALE GENOMIC DNA]</scope>
    <source>
        <strain evidence="2 3">PX506</strain>
        <tissue evidence="2">Whole organism</tissue>
    </source>
</reference>
<dbReference type="Proteomes" id="UP000483820">
    <property type="component" value="Chromosome I"/>
</dbReference>